<dbReference type="InterPro" id="IPR005174">
    <property type="entry name" value="KIB1-4_b-propeller"/>
</dbReference>
<dbReference type="OrthoDB" id="817791at2759"/>
<evidence type="ECO:0000259" key="1">
    <source>
        <dbReference type="Pfam" id="PF03478"/>
    </source>
</evidence>
<dbReference type="PANTHER" id="PTHR40891">
    <property type="entry name" value="DUF295 DOMAIN-CONTAINING PROTEIN"/>
    <property type="match status" value="1"/>
</dbReference>
<accession>A0A9Q0FTB4</accession>
<dbReference type="Pfam" id="PF03478">
    <property type="entry name" value="Beta-prop_KIB1-4"/>
    <property type="match status" value="2"/>
</dbReference>
<dbReference type="EMBL" id="JAKUCV010004195">
    <property type="protein sequence ID" value="KAJ4836225.1"/>
    <property type="molecule type" value="Genomic_DNA"/>
</dbReference>
<dbReference type="AlphaFoldDB" id="A0A9Q0FTB4"/>
<gene>
    <name evidence="2" type="ORF">Tsubulata_050866</name>
</gene>
<sequence length="274" mass="31921">MEADSGEEQYKPPALGSSPWLIYAHGKGLCDQIFYNLSERSYHVRRIPEMQQKEILTSLYGWLLLLDVRTRDLTLLNPSSMQKIQLPPFKKYFHKNWCFLLSRPPGDPNSVVMCLKNGKAQISGYGRLFAMKVEDYHVKLVDLEVQLPKAELRVSRYYRRVLVGSSDDLFVIFLYWVGRDGKRFEILKLDWEEKEWSSVENLNGHAVFFNDHRGLIAPASSESEGSVIRDNRIYLTEPDDPCLYEYDIQEQREAESLPCPKLTKNLPQPIWFLP</sequence>
<organism evidence="2 3">
    <name type="scientific">Turnera subulata</name>
    <dbReference type="NCBI Taxonomy" id="218843"/>
    <lineage>
        <taxon>Eukaryota</taxon>
        <taxon>Viridiplantae</taxon>
        <taxon>Streptophyta</taxon>
        <taxon>Embryophyta</taxon>
        <taxon>Tracheophyta</taxon>
        <taxon>Spermatophyta</taxon>
        <taxon>Magnoliopsida</taxon>
        <taxon>eudicotyledons</taxon>
        <taxon>Gunneridae</taxon>
        <taxon>Pentapetalae</taxon>
        <taxon>rosids</taxon>
        <taxon>fabids</taxon>
        <taxon>Malpighiales</taxon>
        <taxon>Passifloraceae</taxon>
        <taxon>Turnera</taxon>
    </lineage>
</organism>
<evidence type="ECO:0000313" key="3">
    <source>
        <dbReference type="Proteomes" id="UP001141552"/>
    </source>
</evidence>
<feature type="domain" description="KIB1-4 beta-propeller" evidence="1">
    <location>
        <begin position="126"/>
        <end position="244"/>
    </location>
</feature>
<feature type="domain" description="KIB1-4 beta-propeller" evidence="1">
    <location>
        <begin position="34"/>
        <end position="119"/>
    </location>
</feature>
<dbReference type="Proteomes" id="UP001141552">
    <property type="component" value="Unassembled WGS sequence"/>
</dbReference>
<name>A0A9Q0FTB4_9ROSI</name>
<reference evidence="2" key="2">
    <citation type="journal article" date="2023" name="Plants (Basel)">
        <title>Annotation of the Turnera subulata (Passifloraceae) Draft Genome Reveals the S-Locus Evolved after the Divergence of Turneroideae from Passifloroideae in a Stepwise Manner.</title>
        <authorList>
            <person name="Henning P.M."/>
            <person name="Roalson E.H."/>
            <person name="Mir W."/>
            <person name="McCubbin A.G."/>
            <person name="Shore J.S."/>
        </authorList>
    </citation>
    <scope>NUCLEOTIDE SEQUENCE</scope>
    <source>
        <strain evidence="2">F60SS</strain>
    </source>
</reference>
<protein>
    <recommendedName>
        <fullName evidence="1">KIB1-4 beta-propeller domain-containing protein</fullName>
    </recommendedName>
</protein>
<dbReference type="PANTHER" id="PTHR40891:SF1">
    <property type="entry name" value="DUF295 DOMAIN-CONTAINING PROTEIN"/>
    <property type="match status" value="1"/>
</dbReference>
<proteinExistence type="predicted"/>
<comment type="caution">
    <text evidence="2">The sequence shown here is derived from an EMBL/GenBank/DDBJ whole genome shotgun (WGS) entry which is preliminary data.</text>
</comment>
<evidence type="ECO:0000313" key="2">
    <source>
        <dbReference type="EMBL" id="KAJ4836225.1"/>
    </source>
</evidence>
<reference evidence="2" key="1">
    <citation type="submission" date="2022-02" db="EMBL/GenBank/DDBJ databases">
        <authorList>
            <person name="Henning P.M."/>
            <person name="McCubbin A.G."/>
            <person name="Shore J.S."/>
        </authorList>
    </citation>
    <scope>NUCLEOTIDE SEQUENCE</scope>
    <source>
        <strain evidence="2">F60SS</strain>
        <tissue evidence="2">Leaves</tissue>
    </source>
</reference>
<keyword evidence="3" id="KW-1185">Reference proteome</keyword>